<name>A0ABT6JF96_9GAMM</name>
<evidence type="ECO:0000256" key="2">
    <source>
        <dbReference type="SAM" id="MobiDB-lite"/>
    </source>
</evidence>
<dbReference type="CDD" id="cd16894">
    <property type="entry name" value="MltD-like"/>
    <property type="match status" value="1"/>
</dbReference>
<dbReference type="SMART" id="SM00257">
    <property type="entry name" value="LysM"/>
    <property type="match status" value="1"/>
</dbReference>
<evidence type="ECO:0000313" key="6">
    <source>
        <dbReference type="Proteomes" id="UP001156831"/>
    </source>
</evidence>
<dbReference type="SUPFAM" id="SSF54106">
    <property type="entry name" value="LysM domain"/>
    <property type="match status" value="1"/>
</dbReference>
<dbReference type="Gene3D" id="1.10.530.10">
    <property type="match status" value="1"/>
</dbReference>
<keyword evidence="6" id="KW-1185">Reference proteome</keyword>
<proteinExistence type="inferred from homology"/>
<dbReference type="InterPro" id="IPR008258">
    <property type="entry name" value="Transglycosylase_SLT_dom_1"/>
</dbReference>
<reference evidence="5 6" key="1">
    <citation type="submission" date="2023-04" db="EMBL/GenBank/DDBJ databases">
        <title>Luteimonas sp. M1R5S18.</title>
        <authorList>
            <person name="Sun J.-Q."/>
        </authorList>
    </citation>
    <scope>NUCLEOTIDE SEQUENCE [LARGE SCALE GENOMIC DNA]</scope>
    <source>
        <strain evidence="5 6">M1R5S18</strain>
    </source>
</reference>
<dbReference type="InterPro" id="IPR023346">
    <property type="entry name" value="Lysozyme-like_dom_sf"/>
</dbReference>
<comment type="caution">
    <text evidence="5">The sequence shown here is derived from an EMBL/GenBank/DDBJ whole genome shotgun (WGS) entry which is preliminary data.</text>
</comment>
<evidence type="ECO:0000313" key="5">
    <source>
        <dbReference type="EMBL" id="MDH5829140.1"/>
    </source>
</evidence>
<evidence type="ECO:0000259" key="4">
    <source>
        <dbReference type="PROSITE" id="PS51782"/>
    </source>
</evidence>
<gene>
    <name evidence="5" type="ORF">QFW80_01225</name>
</gene>
<comment type="similarity">
    <text evidence="1">Belongs to the transglycosylase Slt family.</text>
</comment>
<dbReference type="InterPro" id="IPR036779">
    <property type="entry name" value="LysM_dom_sf"/>
</dbReference>
<evidence type="ECO:0000256" key="3">
    <source>
        <dbReference type="SAM" id="SignalP"/>
    </source>
</evidence>
<dbReference type="PROSITE" id="PS00922">
    <property type="entry name" value="TRANSGLYCOSYLASE"/>
    <property type="match status" value="1"/>
</dbReference>
<feature type="compositionally biased region" description="Low complexity" evidence="2">
    <location>
        <begin position="44"/>
        <end position="83"/>
    </location>
</feature>
<dbReference type="Proteomes" id="UP001156831">
    <property type="component" value="Unassembled WGS sequence"/>
</dbReference>
<dbReference type="Pfam" id="PF01476">
    <property type="entry name" value="LysM"/>
    <property type="match status" value="1"/>
</dbReference>
<dbReference type="SUPFAM" id="SSF53955">
    <property type="entry name" value="Lysozyme-like"/>
    <property type="match status" value="1"/>
</dbReference>
<sequence length="464" mass="47877">MRARGLTAGLALLWALAGPAGASEKPAAPAPGADAPLLAAADEAGGAGADPQRAAAPTAPASAGLPAAADTAATGPAPSPAGDSMRDAVAASPAPPGMRSGIEIYRSFRDGLADPVCEPGASDRWRHHFANAPAQLASPGSDVLPLFGYVVDRLREAHLPTEFALIPFVESGYRPGARSSQGPAGLWQFISLTARNHKVPVRAGYDGRLSPVESTEAAVRYLKTLHGMFAGDWRLAVMAYNAGEYRLLGALRRAGQRPADADPASLPMPAISLSYVRKLHALSCLLEESEDRDAWLQALDRPVPVLAAADVPVQLASLDGIARRHGADVAQLRRLNPVFADGRLARSAGDRARVLLPSVQAQALLAAHPPAGAAPVQAPARALGVDDLSDAMADASAHVEPAARTHVVARGESAWRIAARYGVRVDALLARNGLDARGVLRPGMELQIDPAGSDPGAAAGTVAE</sequence>
<accession>A0ABT6JF96</accession>
<dbReference type="InterPro" id="IPR000189">
    <property type="entry name" value="Transglyc_AS"/>
</dbReference>
<keyword evidence="3" id="KW-0732">Signal</keyword>
<evidence type="ECO:0000256" key="1">
    <source>
        <dbReference type="ARBA" id="ARBA00007734"/>
    </source>
</evidence>
<protein>
    <submittedName>
        <fullName evidence="5">Transglycosylase SLT domain-containing protein</fullName>
    </submittedName>
</protein>
<dbReference type="InterPro" id="IPR018392">
    <property type="entry name" value="LysM"/>
</dbReference>
<feature type="domain" description="LysM" evidence="4">
    <location>
        <begin position="404"/>
        <end position="448"/>
    </location>
</feature>
<dbReference type="CDD" id="cd00118">
    <property type="entry name" value="LysM"/>
    <property type="match status" value="2"/>
</dbReference>
<dbReference type="RefSeq" id="WP_280599142.1">
    <property type="nucleotide sequence ID" value="NZ_JARXRN010000015.1"/>
</dbReference>
<organism evidence="5 6">
    <name type="scientific">Luteimonas rhizosphaericola</name>
    <dbReference type="NCBI Taxonomy" id="3042024"/>
    <lineage>
        <taxon>Bacteria</taxon>
        <taxon>Pseudomonadati</taxon>
        <taxon>Pseudomonadota</taxon>
        <taxon>Gammaproteobacteria</taxon>
        <taxon>Lysobacterales</taxon>
        <taxon>Lysobacteraceae</taxon>
        <taxon>Luteimonas</taxon>
    </lineage>
</organism>
<dbReference type="PROSITE" id="PS51782">
    <property type="entry name" value="LYSM"/>
    <property type="match status" value="1"/>
</dbReference>
<feature type="region of interest" description="Disordered" evidence="2">
    <location>
        <begin position="44"/>
        <end position="95"/>
    </location>
</feature>
<feature type="signal peptide" evidence="3">
    <location>
        <begin position="1"/>
        <end position="22"/>
    </location>
</feature>
<dbReference type="EMBL" id="JARXRN010000015">
    <property type="protein sequence ID" value="MDH5829140.1"/>
    <property type="molecule type" value="Genomic_DNA"/>
</dbReference>
<dbReference type="Gene3D" id="3.10.350.10">
    <property type="entry name" value="LysM domain"/>
    <property type="match status" value="1"/>
</dbReference>
<dbReference type="Pfam" id="PF01464">
    <property type="entry name" value="SLT"/>
    <property type="match status" value="1"/>
</dbReference>
<feature type="chain" id="PRO_5047452499" evidence="3">
    <location>
        <begin position="23"/>
        <end position="464"/>
    </location>
</feature>